<feature type="transmembrane region" description="Helical" evidence="6">
    <location>
        <begin position="352"/>
        <end position="374"/>
    </location>
</feature>
<evidence type="ECO:0000256" key="3">
    <source>
        <dbReference type="ARBA" id="ARBA00022692"/>
    </source>
</evidence>
<accession>A0A8N4IF84</accession>
<evidence type="ECO:0000256" key="2">
    <source>
        <dbReference type="ARBA" id="ARBA00010199"/>
    </source>
</evidence>
<dbReference type="InterPro" id="IPR002528">
    <property type="entry name" value="MATE_fam"/>
</dbReference>
<sequence>MQNTPSRMENESPRGALPPHPPFSPPHHIPKWLLGIKQAIISELRAQRGIALPLAAMNLTWFAKTAITTAFLGRLGELQLAGGTLGFTFANVTGLSVLTGLCCAMEPICGQAHGARNCKLLHKTLIMATILLLVASLPISFLWLNVDGILMRFGQQRDIAALAKKYITYLLPDLVITSFLCPLKAYLSSQGVTLPILFSSAMALAFHLPLNVLLSKEKGLEGVSMAIWLTDLTVVIMLVSYVLVTERRKKSDGTKLWREGGWWDQRMQDWLRLLRLSAPCCLTTCLEWWCYEILVLLTGRLPDAKQMVAVIAVVLNFDYLLYAVMLSLATCASTRVSNELGAGKARDARESAYVSLGLGVLTGFLGASAMVIARGCWGYLFSHDEKVVDGVSKMMLLMALIEVVNFPLTVCGGIVRGTARPWLGMYASLGGFYLVALPLAVVLAFKVRLGLGGLLLGFLMGSAASAILLGVFVAFVDWDGEAEKAQTLAGVNTQVGEENDDMEMVEDNRLPSVHGEGAYGVRTRLFNSFQPTSSINFSSLVPW</sequence>
<dbReference type="CDD" id="cd13132">
    <property type="entry name" value="MATE_eukaryotic"/>
    <property type="match status" value="1"/>
</dbReference>
<dbReference type="AlphaFoldDB" id="A0A8N4IF84"/>
<evidence type="ECO:0000256" key="4">
    <source>
        <dbReference type="ARBA" id="ARBA00022989"/>
    </source>
</evidence>
<dbReference type="GO" id="GO:1990961">
    <property type="term" value="P:xenobiotic detoxification by transmembrane export across the plasma membrane"/>
    <property type="evidence" value="ECO:0007669"/>
    <property type="project" value="InterPro"/>
</dbReference>
<keyword evidence="8" id="KW-1185">Reference proteome</keyword>
<feature type="transmembrane region" description="Helical" evidence="6">
    <location>
        <begin position="125"/>
        <end position="146"/>
    </location>
</feature>
<comment type="subcellular location">
    <subcellularLocation>
        <location evidence="1">Membrane</location>
        <topology evidence="1">Multi-pass membrane protein</topology>
    </subcellularLocation>
</comment>
<name>A0A8N4IF84_ELAGV</name>
<reference evidence="9" key="1">
    <citation type="submission" date="2025-08" db="UniProtKB">
        <authorList>
            <consortium name="RefSeq"/>
        </authorList>
    </citation>
    <scope>IDENTIFICATION</scope>
</reference>
<feature type="transmembrane region" description="Helical" evidence="6">
    <location>
        <begin position="226"/>
        <end position="244"/>
    </location>
</feature>
<organism evidence="8 9">
    <name type="scientific">Elaeis guineensis var. tenera</name>
    <name type="common">Oil palm</name>
    <dbReference type="NCBI Taxonomy" id="51953"/>
    <lineage>
        <taxon>Eukaryota</taxon>
        <taxon>Viridiplantae</taxon>
        <taxon>Streptophyta</taxon>
        <taxon>Embryophyta</taxon>
        <taxon>Tracheophyta</taxon>
        <taxon>Spermatophyta</taxon>
        <taxon>Magnoliopsida</taxon>
        <taxon>Liliopsida</taxon>
        <taxon>Arecaceae</taxon>
        <taxon>Arecoideae</taxon>
        <taxon>Cocoseae</taxon>
        <taxon>Elaeidinae</taxon>
        <taxon>Elaeis</taxon>
    </lineage>
</organism>
<feature type="transmembrane region" description="Helical" evidence="6">
    <location>
        <begin position="276"/>
        <end position="297"/>
    </location>
</feature>
<dbReference type="GO" id="GO:0015297">
    <property type="term" value="F:antiporter activity"/>
    <property type="evidence" value="ECO:0007669"/>
    <property type="project" value="InterPro"/>
</dbReference>
<keyword evidence="3 6" id="KW-0812">Transmembrane</keyword>
<evidence type="ECO:0000256" key="1">
    <source>
        <dbReference type="ARBA" id="ARBA00004141"/>
    </source>
</evidence>
<evidence type="ECO:0000256" key="6">
    <source>
        <dbReference type="RuleBase" id="RU004914"/>
    </source>
</evidence>
<protein>
    <recommendedName>
        <fullName evidence="6">Protein DETOXIFICATION</fullName>
    </recommendedName>
    <alternativeName>
        <fullName evidence="6">Multidrug and toxic compound extrusion protein</fullName>
    </alternativeName>
</protein>
<dbReference type="GO" id="GO:0016020">
    <property type="term" value="C:membrane"/>
    <property type="evidence" value="ECO:0007669"/>
    <property type="project" value="UniProtKB-SubCell"/>
</dbReference>
<dbReference type="Pfam" id="PF01554">
    <property type="entry name" value="MatE"/>
    <property type="match status" value="2"/>
</dbReference>
<evidence type="ECO:0000313" key="8">
    <source>
        <dbReference type="Proteomes" id="UP000504607"/>
    </source>
</evidence>
<dbReference type="OrthoDB" id="2126698at2759"/>
<evidence type="ECO:0000313" key="9">
    <source>
        <dbReference type="RefSeq" id="XP_029119653.1"/>
    </source>
</evidence>
<dbReference type="NCBIfam" id="TIGR00797">
    <property type="entry name" value="matE"/>
    <property type="match status" value="1"/>
</dbReference>
<dbReference type="InterPro" id="IPR045069">
    <property type="entry name" value="MATE_euk"/>
</dbReference>
<feature type="transmembrane region" description="Helical" evidence="6">
    <location>
        <begin position="194"/>
        <end position="214"/>
    </location>
</feature>
<feature type="transmembrane region" description="Helical" evidence="6">
    <location>
        <begin position="422"/>
        <end position="445"/>
    </location>
</feature>
<keyword evidence="5 6" id="KW-0472">Membrane</keyword>
<evidence type="ECO:0000256" key="7">
    <source>
        <dbReference type="SAM" id="MobiDB-lite"/>
    </source>
</evidence>
<dbReference type="Proteomes" id="UP000504607">
    <property type="component" value="Chromosome 4"/>
</dbReference>
<gene>
    <name evidence="9" type="primary">LOC105042458</name>
</gene>
<feature type="transmembrane region" description="Helical" evidence="6">
    <location>
        <begin position="451"/>
        <end position="476"/>
    </location>
</feature>
<feature type="transmembrane region" description="Helical" evidence="6">
    <location>
        <begin position="50"/>
        <end position="72"/>
    </location>
</feature>
<feature type="transmembrane region" description="Helical" evidence="6">
    <location>
        <begin position="309"/>
        <end position="331"/>
    </location>
</feature>
<feature type="region of interest" description="Disordered" evidence="7">
    <location>
        <begin position="1"/>
        <end position="22"/>
    </location>
</feature>
<dbReference type="RefSeq" id="XP_029119653.1">
    <property type="nucleotide sequence ID" value="XM_029263820.1"/>
</dbReference>
<evidence type="ECO:0000256" key="5">
    <source>
        <dbReference type="ARBA" id="ARBA00023136"/>
    </source>
</evidence>
<feature type="transmembrane region" description="Helical" evidence="6">
    <location>
        <begin position="394"/>
        <end position="415"/>
    </location>
</feature>
<dbReference type="GO" id="GO:0042910">
    <property type="term" value="F:xenobiotic transmembrane transporter activity"/>
    <property type="evidence" value="ECO:0007669"/>
    <property type="project" value="InterPro"/>
</dbReference>
<feature type="transmembrane region" description="Helical" evidence="6">
    <location>
        <begin position="84"/>
        <end position="104"/>
    </location>
</feature>
<dbReference type="PANTHER" id="PTHR11206">
    <property type="entry name" value="MULTIDRUG RESISTANCE PROTEIN"/>
    <property type="match status" value="1"/>
</dbReference>
<keyword evidence="4 6" id="KW-1133">Transmembrane helix</keyword>
<feature type="transmembrane region" description="Helical" evidence="6">
    <location>
        <begin position="166"/>
        <end position="187"/>
    </location>
</feature>
<comment type="similarity">
    <text evidence="2 6">Belongs to the multi antimicrobial extrusion (MATE) (TC 2.A.66.1) family.</text>
</comment>
<proteinExistence type="inferred from homology"/>